<proteinExistence type="predicted"/>
<gene>
    <name evidence="2" type="primary">RvY_16768-1</name>
    <name evidence="2" type="synonym">RvY_16768.1</name>
    <name evidence="2" type="ORF">RvY_16768</name>
</gene>
<protein>
    <submittedName>
        <fullName evidence="2">Uncharacterized protein</fullName>
    </submittedName>
</protein>
<evidence type="ECO:0000313" key="2">
    <source>
        <dbReference type="EMBL" id="GAV06851.1"/>
    </source>
</evidence>
<evidence type="ECO:0000313" key="3">
    <source>
        <dbReference type="Proteomes" id="UP000186922"/>
    </source>
</evidence>
<feature type="transmembrane region" description="Helical" evidence="1">
    <location>
        <begin position="459"/>
        <end position="482"/>
    </location>
</feature>
<dbReference type="AlphaFoldDB" id="A0A1D1W0D0"/>
<evidence type="ECO:0000256" key="1">
    <source>
        <dbReference type="SAM" id="Phobius"/>
    </source>
</evidence>
<accession>A0A1D1W0D0</accession>
<keyword evidence="1" id="KW-0812">Transmembrane</keyword>
<dbReference type="EMBL" id="BDGG01000014">
    <property type="protein sequence ID" value="GAV06851.1"/>
    <property type="molecule type" value="Genomic_DNA"/>
</dbReference>
<keyword evidence="3" id="KW-1185">Reference proteome</keyword>
<dbReference type="Proteomes" id="UP000186922">
    <property type="component" value="Unassembled WGS sequence"/>
</dbReference>
<sequence>MFDRVQTYTKDSECRQAPTSCGHFMGRFSRGTAGHPSPGRYYIEFESKNSNASTIVNDDASPVWIDVTMVKQLASSVATADDEPVEGSFHCPALQGYVHANALCEAGDRVNCPSSYANSTSLFNLNKPTATLQLYDWPLYQEVCWHDGRPIFTTLAPAPTALAPLVNEDSYFSYHTDFLDQYCQKTLFLPCERNSPRRAGTLRFLYNKLPWHSATNRRSCTIKIEVDQKSKDCDTGNHYGLYFHFKNIHLANDSLNGGDALYIEKYDPKSSNSLATEHFSIDRPTPCHIGPPFTSCGQVVTYEYRTDPYIKLVYTVGMEKTEDGPREGDRLLIDYVVLTKHGDSAGKESECAALGGFMPSHFMCEIRDRINCPASFNGSQTSPVEKADQGYAWSKFDDVCPQYGITKAPTTLTAATTTTTDEPVTDELVKIKRREPMVVFSVKNNGTEIMVTDQNFKHMIIGMGVCGGIALVAVIGFVIWMLKRARF</sequence>
<reference evidence="2 3" key="1">
    <citation type="journal article" date="2016" name="Nat. Commun.">
        <title>Extremotolerant tardigrade genome and improved radiotolerance of human cultured cells by tardigrade-unique protein.</title>
        <authorList>
            <person name="Hashimoto T."/>
            <person name="Horikawa D.D."/>
            <person name="Saito Y."/>
            <person name="Kuwahara H."/>
            <person name="Kozuka-Hata H."/>
            <person name="Shin-I T."/>
            <person name="Minakuchi Y."/>
            <person name="Ohishi K."/>
            <person name="Motoyama A."/>
            <person name="Aizu T."/>
            <person name="Enomoto A."/>
            <person name="Kondo K."/>
            <person name="Tanaka S."/>
            <person name="Hara Y."/>
            <person name="Koshikawa S."/>
            <person name="Sagara H."/>
            <person name="Miura T."/>
            <person name="Yokobori S."/>
            <person name="Miyagawa K."/>
            <person name="Suzuki Y."/>
            <person name="Kubo T."/>
            <person name="Oyama M."/>
            <person name="Kohara Y."/>
            <person name="Fujiyama A."/>
            <person name="Arakawa K."/>
            <person name="Katayama T."/>
            <person name="Toyoda A."/>
            <person name="Kunieda T."/>
        </authorList>
    </citation>
    <scope>NUCLEOTIDE SEQUENCE [LARGE SCALE GENOMIC DNA]</scope>
    <source>
        <strain evidence="2 3">YOKOZUNA-1</strain>
    </source>
</reference>
<organism evidence="2 3">
    <name type="scientific">Ramazzottius varieornatus</name>
    <name type="common">Water bear</name>
    <name type="synonym">Tardigrade</name>
    <dbReference type="NCBI Taxonomy" id="947166"/>
    <lineage>
        <taxon>Eukaryota</taxon>
        <taxon>Metazoa</taxon>
        <taxon>Ecdysozoa</taxon>
        <taxon>Tardigrada</taxon>
        <taxon>Eutardigrada</taxon>
        <taxon>Parachela</taxon>
        <taxon>Hypsibioidea</taxon>
        <taxon>Ramazzottiidae</taxon>
        <taxon>Ramazzottius</taxon>
    </lineage>
</organism>
<name>A0A1D1W0D0_RAMVA</name>
<comment type="caution">
    <text evidence="2">The sequence shown here is derived from an EMBL/GenBank/DDBJ whole genome shotgun (WGS) entry which is preliminary data.</text>
</comment>
<keyword evidence="1" id="KW-1133">Transmembrane helix</keyword>
<keyword evidence="1" id="KW-0472">Membrane</keyword>